<evidence type="ECO:0000256" key="1">
    <source>
        <dbReference type="SAM" id="Coils"/>
    </source>
</evidence>
<protein>
    <submittedName>
        <fullName evidence="3">Uncharacterized protein</fullName>
    </submittedName>
</protein>
<evidence type="ECO:0000256" key="2">
    <source>
        <dbReference type="SAM" id="MobiDB-lite"/>
    </source>
</evidence>
<accession>A0ABS8RYI4</accession>
<proteinExistence type="predicted"/>
<feature type="compositionally biased region" description="Basic and acidic residues" evidence="2">
    <location>
        <begin position="505"/>
        <end position="526"/>
    </location>
</feature>
<keyword evidence="4" id="KW-1185">Reference proteome</keyword>
<evidence type="ECO:0000313" key="4">
    <source>
        <dbReference type="Proteomes" id="UP000823775"/>
    </source>
</evidence>
<feature type="region of interest" description="Disordered" evidence="2">
    <location>
        <begin position="499"/>
        <end position="539"/>
    </location>
</feature>
<evidence type="ECO:0000313" key="3">
    <source>
        <dbReference type="EMBL" id="MCD7451040.1"/>
    </source>
</evidence>
<keyword evidence="1" id="KW-0175">Coiled coil</keyword>
<comment type="caution">
    <text evidence="3">The sequence shown here is derived from an EMBL/GenBank/DDBJ whole genome shotgun (WGS) entry which is preliminary data.</text>
</comment>
<gene>
    <name evidence="3" type="ORF">HAX54_009405</name>
</gene>
<feature type="region of interest" description="Disordered" evidence="2">
    <location>
        <begin position="212"/>
        <end position="239"/>
    </location>
</feature>
<dbReference type="Proteomes" id="UP000823775">
    <property type="component" value="Unassembled WGS sequence"/>
</dbReference>
<feature type="region of interest" description="Disordered" evidence="2">
    <location>
        <begin position="653"/>
        <end position="687"/>
    </location>
</feature>
<feature type="compositionally biased region" description="Basic and acidic residues" evidence="2">
    <location>
        <begin position="175"/>
        <end position="187"/>
    </location>
</feature>
<feature type="region of interest" description="Disordered" evidence="2">
    <location>
        <begin position="144"/>
        <end position="187"/>
    </location>
</feature>
<organism evidence="3 4">
    <name type="scientific">Datura stramonium</name>
    <name type="common">Jimsonweed</name>
    <name type="synonym">Common thornapple</name>
    <dbReference type="NCBI Taxonomy" id="4076"/>
    <lineage>
        <taxon>Eukaryota</taxon>
        <taxon>Viridiplantae</taxon>
        <taxon>Streptophyta</taxon>
        <taxon>Embryophyta</taxon>
        <taxon>Tracheophyta</taxon>
        <taxon>Spermatophyta</taxon>
        <taxon>Magnoliopsida</taxon>
        <taxon>eudicotyledons</taxon>
        <taxon>Gunneridae</taxon>
        <taxon>Pentapetalae</taxon>
        <taxon>asterids</taxon>
        <taxon>lamiids</taxon>
        <taxon>Solanales</taxon>
        <taxon>Solanaceae</taxon>
        <taxon>Solanoideae</taxon>
        <taxon>Datureae</taxon>
        <taxon>Datura</taxon>
    </lineage>
</organism>
<feature type="compositionally biased region" description="Acidic residues" evidence="2">
    <location>
        <begin position="149"/>
        <end position="165"/>
    </location>
</feature>
<reference evidence="3 4" key="1">
    <citation type="journal article" date="2021" name="BMC Genomics">
        <title>Datura genome reveals duplications of psychoactive alkaloid biosynthetic genes and high mutation rate following tissue culture.</title>
        <authorList>
            <person name="Rajewski A."/>
            <person name="Carter-House D."/>
            <person name="Stajich J."/>
            <person name="Litt A."/>
        </authorList>
    </citation>
    <scope>NUCLEOTIDE SEQUENCE [LARGE SCALE GENOMIC DNA]</scope>
    <source>
        <strain evidence="3">AR-01</strain>
    </source>
</reference>
<sequence>MLKNSMVNASAACCTVEKEVKEEKTLNVNIAEISAELQREKQKNKKLMERISVLESHIQEKHKDLINFSDGNARFQSIGERHFRKIKRRKVAPCLDTKEDRTRKMDSEVKDNSEIFLLKDVHTEDCIVNWMSMDDTRFLNFERSKDSDSAEDNDLDDNEDEDAQESDGSGTYTDVTHRENVKNLQTEKEIEEQLKEDIGEASDPLVLESCDHHADTEEKSSPTDMNVTKNARGLGNCNNEETDKLEAYKELSESRPIDHGIRRPGSASSHKNPLKMAFCPKEVRKMLGSKELSLENAQSHSMRKILVFAPLGIRHGCEDMYELDFKHFSILHKGKPYIDSKNPGEHVFYDNPGVRRKIFYPNRQNPTLCPVKILEEETSMRPSDASCPSCLFLCIKYGGRTRNLPQNEYVRQRMGRNKLKSFGPVICRMAMLIHIRSGSFFFKALGITLLFMAGFPNDLVQRETKYKNLDLLQKYYRADEDAEREELFLSHSETDAINVSPNFQQEKKASKSKSKREAISKMKTSEEIPSPTIHSEPLCSAPPPKPFGLMGYTSSPSQMTIPIMSYQAPEDTREPVMANTASIIHYHNQCSYPVIPIYPTNSVMPFVYWPQPNAFTPFPYPSSYRYIAPGSCIPVQTYSSYYSHMCHNPLIPETLGTEKQNGASNEAKRESNSSSSSTDSRKSKQDF</sequence>
<feature type="compositionally biased region" description="Basic and acidic residues" evidence="2">
    <location>
        <begin position="212"/>
        <end position="221"/>
    </location>
</feature>
<name>A0ABS8RYI4_DATST</name>
<dbReference type="EMBL" id="JACEIK010000151">
    <property type="protein sequence ID" value="MCD7451040.1"/>
    <property type="molecule type" value="Genomic_DNA"/>
</dbReference>
<feature type="coiled-coil region" evidence="1">
    <location>
        <begin position="23"/>
        <end position="57"/>
    </location>
</feature>